<evidence type="ECO:0000256" key="1">
    <source>
        <dbReference type="SAM" id="MobiDB-lite"/>
    </source>
</evidence>
<dbReference type="Proteomes" id="UP001392437">
    <property type="component" value="Unassembled WGS sequence"/>
</dbReference>
<evidence type="ECO:0000256" key="2">
    <source>
        <dbReference type="SAM" id="SignalP"/>
    </source>
</evidence>
<proteinExistence type="predicted"/>
<keyword evidence="4" id="KW-1185">Reference proteome</keyword>
<gene>
    <name evidence="3" type="ORF">PG999_007476</name>
</gene>
<feature type="chain" id="PRO_5043732354" evidence="2">
    <location>
        <begin position="22"/>
        <end position="350"/>
    </location>
</feature>
<keyword evidence="2" id="KW-0732">Signal</keyword>
<feature type="region of interest" description="Disordered" evidence="1">
    <location>
        <begin position="162"/>
        <end position="226"/>
    </location>
</feature>
<feature type="signal peptide" evidence="2">
    <location>
        <begin position="1"/>
        <end position="21"/>
    </location>
</feature>
<evidence type="ECO:0000313" key="4">
    <source>
        <dbReference type="Proteomes" id="UP001392437"/>
    </source>
</evidence>
<sequence length="350" mass="36874">MSLRPLLAAVVAFMVVENVLAEDYSMCRDEGCGDCPVTLASLGTGYPECIIYNTDDVFGGQDFPPSELEDFRAYFDVPQQNTDENCNVIIKSPAERGRTACGVVKYAFHRESCGKLDLAKTFMVQFCCGFCDCSAAGIPNMPGCSAKFGALGGGGSSGPLRLSRNGTLITPAYEGPADSVDETAATSSTDTTTGQPGPARLAAREDKKGVCAGDWTPGPEPHDDSYIRPADGPTIVASEVDGGPEGSEIQITRSRTQSWSTTMEMSLGIADVLSLGLSFSSTFQESITDSKAYSFTVPKGEKGYVIFTAYLRCSVGSGTCNGEKVEGEVCTPYRAANGELAGETSLVIEG</sequence>
<feature type="compositionally biased region" description="Low complexity" evidence="1">
    <location>
        <begin position="182"/>
        <end position="193"/>
    </location>
</feature>
<name>A0AAW0QYD6_9PEZI</name>
<dbReference type="EMBL" id="JAQQWP010000006">
    <property type="protein sequence ID" value="KAK8115407.1"/>
    <property type="molecule type" value="Genomic_DNA"/>
</dbReference>
<dbReference type="InterPro" id="IPR045702">
    <property type="entry name" value="DUF6060"/>
</dbReference>
<organism evidence="3 4">
    <name type="scientific">Apiospora kogelbergensis</name>
    <dbReference type="NCBI Taxonomy" id="1337665"/>
    <lineage>
        <taxon>Eukaryota</taxon>
        <taxon>Fungi</taxon>
        <taxon>Dikarya</taxon>
        <taxon>Ascomycota</taxon>
        <taxon>Pezizomycotina</taxon>
        <taxon>Sordariomycetes</taxon>
        <taxon>Xylariomycetidae</taxon>
        <taxon>Amphisphaeriales</taxon>
        <taxon>Apiosporaceae</taxon>
        <taxon>Apiospora</taxon>
    </lineage>
</organism>
<evidence type="ECO:0000313" key="3">
    <source>
        <dbReference type="EMBL" id="KAK8115407.1"/>
    </source>
</evidence>
<reference evidence="3 4" key="1">
    <citation type="submission" date="2023-01" db="EMBL/GenBank/DDBJ databases">
        <title>Analysis of 21 Apiospora genomes using comparative genomics revels a genus with tremendous synthesis potential of carbohydrate active enzymes and secondary metabolites.</title>
        <authorList>
            <person name="Sorensen T."/>
        </authorList>
    </citation>
    <scope>NUCLEOTIDE SEQUENCE [LARGE SCALE GENOMIC DNA]</scope>
    <source>
        <strain evidence="3 4">CBS 117206</strain>
    </source>
</reference>
<dbReference type="AlphaFoldDB" id="A0AAW0QYD6"/>
<protein>
    <submittedName>
        <fullName evidence="3">Uncharacterized protein</fullName>
    </submittedName>
</protein>
<dbReference type="Pfam" id="PF19535">
    <property type="entry name" value="DUF6060"/>
    <property type="match status" value="1"/>
</dbReference>
<comment type="caution">
    <text evidence="3">The sequence shown here is derived from an EMBL/GenBank/DDBJ whole genome shotgun (WGS) entry which is preliminary data.</text>
</comment>
<accession>A0AAW0QYD6</accession>